<evidence type="ECO:0000313" key="1">
    <source>
        <dbReference type="EMBL" id="AWK04220.1"/>
    </source>
</evidence>
<keyword evidence="2" id="KW-1185">Reference proteome</keyword>
<dbReference type="Proteomes" id="UP000245250">
    <property type="component" value="Chromosome"/>
</dbReference>
<accession>A0A2S1YJH1</accession>
<sequence length="94" mass="11265">MVNLNQINDIRKYNCWFKKCISKYKQFTTKVIVSESFLNELALLIWFNQDSQTNILEIKKLKISQILEKLVKIKSYSLNLQKFYTRALKGERTK</sequence>
<evidence type="ECO:0000313" key="2">
    <source>
        <dbReference type="Proteomes" id="UP000245250"/>
    </source>
</evidence>
<dbReference type="EMBL" id="CP029255">
    <property type="protein sequence ID" value="AWK04220.1"/>
    <property type="molecule type" value="Genomic_DNA"/>
</dbReference>
<gene>
    <name evidence="1" type="ORF">HYN56_08230</name>
</gene>
<dbReference type="KEGG" id="fcr:HYN56_08230"/>
<reference evidence="1 2" key="1">
    <citation type="submission" date="2018-05" db="EMBL/GenBank/DDBJ databases">
        <title>Genome sequencing of Flavobacterium sp. HYN0056.</title>
        <authorList>
            <person name="Yi H."/>
            <person name="Baek C."/>
        </authorList>
    </citation>
    <scope>NUCLEOTIDE SEQUENCE [LARGE SCALE GENOMIC DNA]</scope>
    <source>
        <strain evidence="1 2">HYN0056</strain>
    </source>
</reference>
<proteinExistence type="predicted"/>
<protein>
    <submittedName>
        <fullName evidence="1">Uncharacterized protein</fullName>
    </submittedName>
</protein>
<organism evidence="1 2">
    <name type="scientific">Flavobacterium crocinum</name>
    <dbReference type="NCBI Taxonomy" id="2183896"/>
    <lineage>
        <taxon>Bacteria</taxon>
        <taxon>Pseudomonadati</taxon>
        <taxon>Bacteroidota</taxon>
        <taxon>Flavobacteriia</taxon>
        <taxon>Flavobacteriales</taxon>
        <taxon>Flavobacteriaceae</taxon>
        <taxon>Flavobacterium</taxon>
    </lineage>
</organism>
<dbReference type="AlphaFoldDB" id="A0A2S1YJH1"/>
<name>A0A2S1YJH1_9FLAO</name>